<dbReference type="PANTHER" id="PTHR47926">
    <property type="entry name" value="PENTATRICOPEPTIDE REPEAT-CONTAINING PROTEIN"/>
    <property type="match status" value="1"/>
</dbReference>
<dbReference type="FunFam" id="1.25.40.10:FF:000125">
    <property type="entry name" value="Pentatricopeptide repeat-containing protein"/>
    <property type="match status" value="1"/>
</dbReference>
<dbReference type="Pfam" id="PF01535">
    <property type="entry name" value="PPR"/>
    <property type="match status" value="6"/>
</dbReference>
<evidence type="ECO:0000256" key="1">
    <source>
        <dbReference type="ARBA" id="ARBA00022737"/>
    </source>
</evidence>
<dbReference type="GO" id="GO:0003723">
    <property type="term" value="F:RNA binding"/>
    <property type="evidence" value="ECO:0007669"/>
    <property type="project" value="InterPro"/>
</dbReference>
<sequence length="657" mass="74163">MNLSLWRSRHSCHPLKFIPIFWRLSPLNPSLSVNPKRTLKWERTQDSYCGDYNPKSVDSDIYYCNLNITRLGRQRKVEEARRVFAEMPRRDIVSYASMITVYLKNGDLQKAEELFRTMPGRSIVAESAMIDGYVKANRIDDARRTFDRMPDRNVFSWTSLVSGYLSIGQVDEARWFFNQMPDRNIIAWTTMVLGCARNGLIGDAREIFDQMPDKNVVSWTAMIKSYIEDRQIDEARKLFDEMPHRNLYSWNIMILGCLEAGRVNEAIELFELMPQRNAISQTTMVTGLARNGLIKTARQYFDQMPKKDIAAWNAMITAYADDGQMSEAGKLFNLMPERNTVTWNSIIDGYTRNGPKHEALKQFVLMLRCDSRPNETTITSTLTACEGITEIVQAHGLVISLGFEDDTSLTNSLVTMYSRSGDIDSAMIAFENLKAKDIVSWSAMILAYSSHGYGDHALEVFARMLRYGAKPDEITFVGVLSACSHAGLVDKGLQLFSTINQAYGLEPTAEHYSCLVDLLGRAGKVEEACNIVSQMPPEKRDGPVLGALLSACKLHGDITVANQVGEALLEIEPTSSGGYVLLASVHAAHGKWNDFALVRKKMKQMNVKKIAGFSQIQVKNKSHVFFVADRSHPQVREIYALLKEILLPQMIEMGYSR</sequence>
<dbReference type="OrthoDB" id="185373at2759"/>
<proteinExistence type="predicted"/>
<comment type="caution">
    <text evidence="3">The sequence shown here is derived from an EMBL/GenBank/DDBJ whole genome shotgun (WGS) entry which is preliminary data.</text>
</comment>
<dbReference type="InterPro" id="IPR046960">
    <property type="entry name" value="PPR_At4g14850-like_plant"/>
</dbReference>
<dbReference type="GO" id="GO:0048731">
    <property type="term" value="P:system development"/>
    <property type="evidence" value="ECO:0007669"/>
    <property type="project" value="UniProtKB-ARBA"/>
</dbReference>
<dbReference type="NCBIfam" id="TIGR00756">
    <property type="entry name" value="PPR"/>
    <property type="match status" value="9"/>
</dbReference>
<dbReference type="PANTHER" id="PTHR47926:SF380">
    <property type="entry name" value="PENTATRICOPEPTIDE REPEAT-CONTAINING PROTEIN"/>
    <property type="match status" value="1"/>
</dbReference>
<name>A0A9Q0KU16_9MAGN</name>
<dbReference type="FunFam" id="1.25.40.10:FF:001810">
    <property type="entry name" value="Pentatricopeptide repeat-containing protein mitochondrial"/>
    <property type="match status" value="1"/>
</dbReference>
<dbReference type="EMBL" id="JAMYWD010000003">
    <property type="protein sequence ID" value="KAJ4976691.1"/>
    <property type="molecule type" value="Genomic_DNA"/>
</dbReference>
<dbReference type="Pfam" id="PF12854">
    <property type="entry name" value="PPR_1"/>
    <property type="match status" value="1"/>
</dbReference>
<feature type="repeat" description="PPR" evidence="2">
    <location>
        <begin position="437"/>
        <end position="471"/>
    </location>
</feature>
<dbReference type="Pfam" id="PF20430">
    <property type="entry name" value="Eplus_motif"/>
    <property type="match status" value="1"/>
</dbReference>
<feature type="repeat" description="PPR" evidence="2">
    <location>
        <begin position="153"/>
        <end position="187"/>
    </location>
</feature>
<gene>
    <name evidence="3" type="ORF">NE237_001797</name>
</gene>
<dbReference type="Gene3D" id="1.25.40.10">
    <property type="entry name" value="Tetratricopeptide repeat domain"/>
    <property type="match status" value="5"/>
</dbReference>
<dbReference type="Proteomes" id="UP001141806">
    <property type="component" value="Unassembled WGS sequence"/>
</dbReference>
<feature type="repeat" description="PPR" evidence="2">
    <location>
        <begin position="215"/>
        <end position="249"/>
    </location>
</feature>
<evidence type="ECO:0000313" key="4">
    <source>
        <dbReference type="Proteomes" id="UP001141806"/>
    </source>
</evidence>
<feature type="repeat" description="PPR" evidence="2">
    <location>
        <begin position="91"/>
        <end position="125"/>
    </location>
</feature>
<dbReference type="InterPro" id="IPR002885">
    <property type="entry name" value="PPR_rpt"/>
</dbReference>
<dbReference type="InterPro" id="IPR046849">
    <property type="entry name" value="E2_motif"/>
</dbReference>
<evidence type="ECO:0000256" key="2">
    <source>
        <dbReference type="PROSITE-ProRule" id="PRU00708"/>
    </source>
</evidence>
<protein>
    <submittedName>
        <fullName evidence="3">Uncharacterized protein</fullName>
    </submittedName>
</protein>
<reference evidence="3" key="1">
    <citation type="journal article" date="2023" name="Plant J.">
        <title>The genome of the king protea, Protea cynaroides.</title>
        <authorList>
            <person name="Chang J."/>
            <person name="Duong T.A."/>
            <person name="Schoeman C."/>
            <person name="Ma X."/>
            <person name="Roodt D."/>
            <person name="Barker N."/>
            <person name="Li Z."/>
            <person name="Van de Peer Y."/>
            <person name="Mizrachi E."/>
        </authorList>
    </citation>
    <scope>NUCLEOTIDE SEQUENCE</scope>
    <source>
        <tissue evidence="3">Young leaves</tissue>
    </source>
</reference>
<dbReference type="GO" id="GO:0009451">
    <property type="term" value="P:RNA modification"/>
    <property type="evidence" value="ECO:0007669"/>
    <property type="project" value="InterPro"/>
</dbReference>
<dbReference type="Pfam" id="PF13041">
    <property type="entry name" value="PPR_2"/>
    <property type="match status" value="3"/>
</dbReference>
<accession>A0A9Q0KU16</accession>
<organism evidence="3 4">
    <name type="scientific">Protea cynaroides</name>
    <dbReference type="NCBI Taxonomy" id="273540"/>
    <lineage>
        <taxon>Eukaryota</taxon>
        <taxon>Viridiplantae</taxon>
        <taxon>Streptophyta</taxon>
        <taxon>Embryophyta</taxon>
        <taxon>Tracheophyta</taxon>
        <taxon>Spermatophyta</taxon>
        <taxon>Magnoliopsida</taxon>
        <taxon>Proteales</taxon>
        <taxon>Proteaceae</taxon>
        <taxon>Protea</taxon>
    </lineage>
</organism>
<dbReference type="SUPFAM" id="SSF48452">
    <property type="entry name" value="TPR-like"/>
    <property type="match status" value="1"/>
</dbReference>
<keyword evidence="4" id="KW-1185">Reference proteome</keyword>
<feature type="repeat" description="PPR" evidence="2">
    <location>
        <begin position="308"/>
        <end position="338"/>
    </location>
</feature>
<dbReference type="InterPro" id="IPR011990">
    <property type="entry name" value="TPR-like_helical_dom_sf"/>
</dbReference>
<dbReference type="InterPro" id="IPR046848">
    <property type="entry name" value="E_motif"/>
</dbReference>
<feature type="repeat" description="PPR" evidence="2">
    <location>
        <begin position="339"/>
        <end position="373"/>
    </location>
</feature>
<dbReference type="AlphaFoldDB" id="A0A9Q0KU16"/>
<keyword evidence="1" id="KW-0677">Repeat</keyword>
<evidence type="ECO:0000313" key="3">
    <source>
        <dbReference type="EMBL" id="KAJ4976691.1"/>
    </source>
</evidence>
<dbReference type="Pfam" id="PF20431">
    <property type="entry name" value="E_motif"/>
    <property type="match status" value="1"/>
</dbReference>
<dbReference type="PROSITE" id="PS51375">
    <property type="entry name" value="PPR"/>
    <property type="match status" value="6"/>
</dbReference>